<dbReference type="AlphaFoldDB" id="A0A330L935"/>
<evidence type="ECO:0008006" key="4">
    <source>
        <dbReference type="Google" id="ProtNLM"/>
    </source>
</evidence>
<dbReference type="PANTHER" id="PTHR37692">
    <property type="entry name" value="HYPOTHETICAL MEMBRANE SPANNING PROTEIN"/>
    <property type="match status" value="1"/>
</dbReference>
<sequence length="237" mass="26430">MDWLKDPGFLGTHATIGADLSQFMATLFTGLFIVGWIQAKQRKADAHHWLMLGGMISMLSFFIAYYLFRQLGVLAVEGKEGFGGSQALYDYVFIPVLTLHIILVIIGLVMAVYMIVLGFRSQQVISGVRSLRESLLVTTWKKVGVIFGVVTVVVLGLFFSRVATAGFSMRKLEVYLGLLLLVGIVLAIEITIQRIWPDGGRRHRALGRFTMVIYCILFATGTFTYTMLYILYPGKIG</sequence>
<organism evidence="2 3">
    <name type="scientific">Nitrospira lenta</name>
    <dbReference type="NCBI Taxonomy" id="1436998"/>
    <lineage>
        <taxon>Bacteria</taxon>
        <taxon>Pseudomonadati</taxon>
        <taxon>Nitrospirota</taxon>
        <taxon>Nitrospiria</taxon>
        <taxon>Nitrospirales</taxon>
        <taxon>Nitrospiraceae</taxon>
        <taxon>Nitrospira</taxon>
    </lineage>
</organism>
<keyword evidence="1" id="KW-0812">Transmembrane</keyword>
<dbReference type="EMBL" id="OUNR01000017">
    <property type="protein sequence ID" value="SPP65769.1"/>
    <property type="molecule type" value="Genomic_DNA"/>
</dbReference>
<reference evidence="3" key="1">
    <citation type="submission" date="2018-04" db="EMBL/GenBank/DDBJ databases">
        <authorList>
            <person name="Lucker S."/>
            <person name="Sakoula D."/>
        </authorList>
    </citation>
    <scope>NUCLEOTIDE SEQUENCE [LARGE SCALE GENOMIC DNA]</scope>
</reference>
<dbReference type="Pfam" id="PF04238">
    <property type="entry name" value="DUF420"/>
    <property type="match status" value="1"/>
</dbReference>
<keyword evidence="1" id="KW-1133">Transmembrane helix</keyword>
<feature type="transmembrane region" description="Helical" evidence="1">
    <location>
        <begin position="49"/>
        <end position="68"/>
    </location>
</feature>
<feature type="transmembrane region" description="Helical" evidence="1">
    <location>
        <begin position="212"/>
        <end position="232"/>
    </location>
</feature>
<dbReference type="InterPro" id="IPR007352">
    <property type="entry name" value="DUF420"/>
</dbReference>
<feature type="transmembrane region" description="Helical" evidence="1">
    <location>
        <begin position="140"/>
        <end position="162"/>
    </location>
</feature>
<dbReference type="InParanoid" id="A0A330L935"/>
<feature type="transmembrane region" description="Helical" evidence="1">
    <location>
        <begin position="20"/>
        <end position="37"/>
    </location>
</feature>
<evidence type="ECO:0000313" key="2">
    <source>
        <dbReference type="EMBL" id="SPP65769.1"/>
    </source>
</evidence>
<protein>
    <recommendedName>
        <fullName evidence="4">DUF420 domain-containing protein</fullName>
    </recommendedName>
</protein>
<accession>A0A330L935</accession>
<evidence type="ECO:0000313" key="3">
    <source>
        <dbReference type="Proteomes" id="UP000248168"/>
    </source>
</evidence>
<gene>
    <name evidence="2" type="ORF">NITLEN_40242</name>
</gene>
<dbReference type="RefSeq" id="WP_121990007.1">
    <property type="nucleotide sequence ID" value="NZ_OUNR01000017.1"/>
</dbReference>
<dbReference type="OrthoDB" id="2375575at2"/>
<dbReference type="Proteomes" id="UP000248168">
    <property type="component" value="Unassembled WGS sequence"/>
</dbReference>
<dbReference type="PANTHER" id="PTHR37692:SF1">
    <property type="entry name" value="DUF420 DOMAIN-CONTAINING PROTEIN"/>
    <property type="match status" value="1"/>
</dbReference>
<keyword evidence="1" id="KW-0472">Membrane</keyword>
<keyword evidence="3" id="KW-1185">Reference proteome</keyword>
<name>A0A330L935_9BACT</name>
<feature type="transmembrane region" description="Helical" evidence="1">
    <location>
        <begin position="174"/>
        <end position="192"/>
    </location>
</feature>
<evidence type="ECO:0000256" key="1">
    <source>
        <dbReference type="SAM" id="Phobius"/>
    </source>
</evidence>
<proteinExistence type="predicted"/>
<feature type="transmembrane region" description="Helical" evidence="1">
    <location>
        <begin position="88"/>
        <end position="119"/>
    </location>
</feature>